<gene>
    <name evidence="2" type="ORF">EV667_1985</name>
</gene>
<dbReference type="EMBL" id="SMFY01000002">
    <property type="protein sequence ID" value="TCK27989.1"/>
    <property type="molecule type" value="Genomic_DNA"/>
</dbReference>
<dbReference type="InterPro" id="IPR000551">
    <property type="entry name" value="MerR-type_HTH_dom"/>
</dbReference>
<reference evidence="2 3" key="1">
    <citation type="submission" date="2019-03" db="EMBL/GenBank/DDBJ databases">
        <title>Genomic Encyclopedia of Type Strains, Phase IV (KMG-IV): sequencing the most valuable type-strain genomes for metagenomic binning, comparative biology and taxonomic classification.</title>
        <authorList>
            <person name="Goeker M."/>
        </authorList>
    </citation>
    <scope>NUCLEOTIDE SEQUENCE [LARGE SCALE GENOMIC DNA]</scope>
    <source>
        <strain evidence="2 3">DSM 101</strain>
    </source>
</reference>
<proteinExistence type="predicted"/>
<dbReference type="RefSeq" id="WP_131835189.1">
    <property type="nucleotide sequence ID" value="NZ_SMFY01000002.1"/>
</dbReference>
<dbReference type="SUPFAM" id="SSF46955">
    <property type="entry name" value="Putative DNA-binding domain"/>
    <property type="match status" value="1"/>
</dbReference>
<evidence type="ECO:0000259" key="1">
    <source>
        <dbReference type="Pfam" id="PF13411"/>
    </source>
</evidence>
<dbReference type="Pfam" id="PF13411">
    <property type="entry name" value="MerR_1"/>
    <property type="match status" value="1"/>
</dbReference>
<keyword evidence="3" id="KW-1185">Reference proteome</keyword>
<dbReference type="InterPro" id="IPR009061">
    <property type="entry name" value="DNA-bd_dom_put_sf"/>
</dbReference>
<dbReference type="OrthoDB" id="8101400at2"/>
<accession>A0A4R1I5S9</accession>
<comment type="caution">
    <text evidence="2">The sequence shown here is derived from an EMBL/GenBank/DDBJ whole genome shotgun (WGS) entry which is preliminary data.</text>
</comment>
<dbReference type="GO" id="GO:0006355">
    <property type="term" value="P:regulation of DNA-templated transcription"/>
    <property type="evidence" value="ECO:0007669"/>
    <property type="project" value="InterPro"/>
</dbReference>
<feature type="domain" description="HTH merR-type" evidence="1">
    <location>
        <begin position="15"/>
        <end position="68"/>
    </location>
</feature>
<dbReference type="Proteomes" id="UP000295030">
    <property type="component" value="Unassembled WGS sequence"/>
</dbReference>
<dbReference type="Gene3D" id="1.10.1660.10">
    <property type="match status" value="1"/>
</dbReference>
<organism evidence="2 3">
    <name type="scientific">Ancylobacter aquaticus</name>
    <dbReference type="NCBI Taxonomy" id="100"/>
    <lineage>
        <taxon>Bacteria</taxon>
        <taxon>Pseudomonadati</taxon>
        <taxon>Pseudomonadota</taxon>
        <taxon>Alphaproteobacteria</taxon>
        <taxon>Hyphomicrobiales</taxon>
        <taxon>Xanthobacteraceae</taxon>
        <taxon>Ancylobacter</taxon>
    </lineage>
</organism>
<dbReference type="GO" id="GO:0003677">
    <property type="term" value="F:DNA binding"/>
    <property type="evidence" value="ECO:0007669"/>
    <property type="project" value="InterPro"/>
</dbReference>
<name>A0A4R1I5S9_ANCAQ</name>
<evidence type="ECO:0000313" key="2">
    <source>
        <dbReference type="EMBL" id="TCK27989.1"/>
    </source>
</evidence>
<evidence type="ECO:0000313" key="3">
    <source>
        <dbReference type="Proteomes" id="UP000295030"/>
    </source>
</evidence>
<protein>
    <submittedName>
        <fullName evidence="2">MerR-like DNA binding protein</fullName>
    </submittedName>
</protein>
<sequence>MPFDWRLDRAFAQAEAADLAGIHLSTLRVWMCEGAADLASERKRGRRWFSAHDILILRLAHELVRGGYVILTALAAAFELVDQIQASDVIIARNGGIATSQVRLVKGASLADLGGSSFIFIPASTIADATYAACRRAYFPEESHVAL</sequence>
<dbReference type="AlphaFoldDB" id="A0A4R1I5S9"/>